<protein>
    <recommendedName>
        <fullName evidence="4">Type II secretion system protein M</fullName>
    </recommendedName>
</protein>
<keyword evidence="1" id="KW-1133">Transmembrane helix</keyword>
<evidence type="ECO:0000256" key="1">
    <source>
        <dbReference type="SAM" id="Phobius"/>
    </source>
</evidence>
<dbReference type="Proteomes" id="UP000051213">
    <property type="component" value="Unassembled WGS sequence"/>
</dbReference>
<evidence type="ECO:0008006" key="4">
    <source>
        <dbReference type="Google" id="ProtNLM"/>
    </source>
</evidence>
<accession>A0A0R2UHT4</accession>
<reference evidence="2 3" key="1">
    <citation type="submission" date="2015-10" db="EMBL/GenBank/DDBJ databases">
        <title>Metagenome-Assembled Genomes uncover a global brackish microbiome.</title>
        <authorList>
            <person name="Hugerth L.W."/>
            <person name="Larsson J."/>
            <person name="Alneberg J."/>
            <person name="Lindh M.V."/>
            <person name="Legrand C."/>
            <person name="Pinhassi J."/>
            <person name="Andersson A.F."/>
        </authorList>
    </citation>
    <scope>NUCLEOTIDE SEQUENCE [LARGE SCALE GENOMIC DNA]</scope>
    <source>
        <strain evidence="2">BACL26 MAG-121220-bin70</strain>
    </source>
</reference>
<dbReference type="AlphaFoldDB" id="A0A0R2UHT4"/>
<sequence>MKVFINSLRDRLKDLQSRERQLLLIGLVLLFFTAIYVALTPIMTKHDQLISQSNQLKSDLQWLQQQSAVLSRLANGCGNQGFQQGSGRENLTKLVRRNQLRLSQIRDLNNGFELRFSGDNANGMLRLTHQVACAGFKVQSLKIESSSSEIFEGSMEIIYVEN</sequence>
<dbReference type="EMBL" id="LICA01000039">
    <property type="protein sequence ID" value="KRO96749.1"/>
    <property type="molecule type" value="Genomic_DNA"/>
</dbReference>
<evidence type="ECO:0000313" key="2">
    <source>
        <dbReference type="EMBL" id="KRO96749.1"/>
    </source>
</evidence>
<dbReference type="GO" id="GO:0015627">
    <property type="term" value="C:type II protein secretion system complex"/>
    <property type="evidence" value="ECO:0007669"/>
    <property type="project" value="InterPro"/>
</dbReference>
<keyword evidence="1" id="KW-0812">Transmembrane</keyword>
<comment type="caution">
    <text evidence="2">The sequence shown here is derived from an EMBL/GenBank/DDBJ whole genome shotgun (WGS) entry which is preliminary data.</text>
</comment>
<keyword evidence="1" id="KW-0472">Membrane</keyword>
<organism evidence="2 3">
    <name type="scientific">SAR92 bacterium BACL26 MAG-121220-bin70</name>
    <dbReference type="NCBI Taxonomy" id="1655626"/>
    <lineage>
        <taxon>Bacteria</taxon>
        <taxon>Pseudomonadati</taxon>
        <taxon>Pseudomonadota</taxon>
        <taxon>Gammaproteobacteria</taxon>
        <taxon>Cellvibrionales</taxon>
        <taxon>Porticoccaceae</taxon>
        <taxon>SAR92 clade</taxon>
    </lineage>
</organism>
<evidence type="ECO:0000313" key="3">
    <source>
        <dbReference type="Proteomes" id="UP000051213"/>
    </source>
</evidence>
<feature type="transmembrane region" description="Helical" evidence="1">
    <location>
        <begin position="21"/>
        <end position="39"/>
    </location>
</feature>
<dbReference type="Pfam" id="PF04612">
    <property type="entry name" value="T2SSM"/>
    <property type="match status" value="1"/>
</dbReference>
<dbReference type="InterPro" id="IPR007690">
    <property type="entry name" value="T2SS_GspM"/>
</dbReference>
<name>A0A0R2UHT4_9GAMM</name>
<proteinExistence type="predicted"/>
<gene>
    <name evidence="2" type="ORF">ABS24_06140</name>
</gene>
<dbReference type="GO" id="GO:0015628">
    <property type="term" value="P:protein secretion by the type II secretion system"/>
    <property type="evidence" value="ECO:0007669"/>
    <property type="project" value="InterPro"/>
</dbReference>